<dbReference type="AlphaFoldDB" id="A0A4Q9DDA8"/>
<feature type="domain" description="Glutaredoxin" evidence="4">
    <location>
        <begin position="210"/>
        <end position="268"/>
    </location>
</feature>
<dbReference type="Proteomes" id="UP000293142">
    <property type="component" value="Unassembled WGS sequence"/>
</dbReference>
<dbReference type="PANTHER" id="PTHR34386:SF1">
    <property type="entry name" value="GLUTAREDOXIN-LIKE PROTEIN NRDH"/>
    <property type="match status" value="1"/>
</dbReference>
<dbReference type="OrthoDB" id="9800558at2"/>
<dbReference type="PANTHER" id="PTHR34386">
    <property type="entry name" value="GLUTAREDOXIN"/>
    <property type="match status" value="1"/>
</dbReference>
<evidence type="ECO:0000256" key="1">
    <source>
        <dbReference type="ARBA" id="ARBA00022723"/>
    </source>
</evidence>
<reference evidence="6 7" key="1">
    <citation type="submission" date="2019-02" db="EMBL/GenBank/DDBJ databases">
        <title>Paenibacillus sp. nov., isolated from surface-sterilized tissue of Thalictrum simplex L.</title>
        <authorList>
            <person name="Tuo L."/>
        </authorList>
    </citation>
    <scope>NUCLEOTIDE SEQUENCE [LARGE SCALE GENOMIC DNA]</scope>
    <source>
        <strain evidence="6 7">N2SHLJ1</strain>
    </source>
</reference>
<dbReference type="Pfam" id="PF01077">
    <property type="entry name" value="NIR_SIR"/>
    <property type="match status" value="1"/>
</dbReference>
<keyword evidence="2" id="KW-0408">Iron</keyword>
<dbReference type="GO" id="GO:0020037">
    <property type="term" value="F:heme binding"/>
    <property type="evidence" value="ECO:0007669"/>
    <property type="project" value="InterPro"/>
</dbReference>
<proteinExistence type="predicted"/>
<dbReference type="Pfam" id="PF00462">
    <property type="entry name" value="Glutaredoxin"/>
    <property type="match status" value="1"/>
</dbReference>
<organism evidence="6 7">
    <name type="scientific">Paenibacillus thalictri</name>
    <dbReference type="NCBI Taxonomy" id="2527873"/>
    <lineage>
        <taxon>Bacteria</taxon>
        <taxon>Bacillati</taxon>
        <taxon>Bacillota</taxon>
        <taxon>Bacilli</taxon>
        <taxon>Bacillales</taxon>
        <taxon>Paenibacillaceae</taxon>
        <taxon>Paenibacillus</taxon>
    </lineage>
</organism>
<evidence type="ECO:0000313" key="6">
    <source>
        <dbReference type="EMBL" id="TBL69073.1"/>
    </source>
</evidence>
<dbReference type="PROSITE" id="PS51354">
    <property type="entry name" value="GLUTAREDOXIN_2"/>
    <property type="match status" value="1"/>
</dbReference>
<dbReference type="GO" id="GO:0046872">
    <property type="term" value="F:metal ion binding"/>
    <property type="evidence" value="ECO:0007669"/>
    <property type="project" value="UniProtKB-KW"/>
</dbReference>
<evidence type="ECO:0000256" key="3">
    <source>
        <dbReference type="ARBA" id="ARBA00023014"/>
    </source>
</evidence>
<dbReference type="GO" id="GO:0016491">
    <property type="term" value="F:oxidoreductase activity"/>
    <property type="evidence" value="ECO:0007669"/>
    <property type="project" value="InterPro"/>
</dbReference>
<dbReference type="InterPro" id="IPR051548">
    <property type="entry name" value="Grx-like_ET"/>
</dbReference>
<dbReference type="CDD" id="cd02976">
    <property type="entry name" value="NrdH"/>
    <property type="match status" value="1"/>
</dbReference>
<dbReference type="GO" id="GO:0009055">
    <property type="term" value="F:electron transfer activity"/>
    <property type="evidence" value="ECO:0007669"/>
    <property type="project" value="TreeGrafter"/>
</dbReference>
<evidence type="ECO:0000313" key="7">
    <source>
        <dbReference type="Proteomes" id="UP000293142"/>
    </source>
</evidence>
<keyword evidence="7" id="KW-1185">Reference proteome</keyword>
<dbReference type="RefSeq" id="WP_131018580.1">
    <property type="nucleotide sequence ID" value="NZ_SIRE01000041.1"/>
</dbReference>
<dbReference type="Gene3D" id="3.40.30.10">
    <property type="entry name" value="Glutaredoxin"/>
    <property type="match status" value="1"/>
</dbReference>
<accession>A0A4Q9DDA8</accession>
<dbReference type="SUPFAM" id="SSF52833">
    <property type="entry name" value="Thioredoxin-like"/>
    <property type="match status" value="1"/>
</dbReference>
<protein>
    <submittedName>
        <fullName evidence="6">Nitrite reductase</fullName>
    </submittedName>
</protein>
<dbReference type="InterPro" id="IPR006067">
    <property type="entry name" value="NO2/SO3_Rdtase_4Fe4S_dom"/>
</dbReference>
<evidence type="ECO:0000256" key="2">
    <source>
        <dbReference type="ARBA" id="ARBA00023004"/>
    </source>
</evidence>
<dbReference type="InterPro" id="IPR002109">
    <property type="entry name" value="Glutaredoxin"/>
</dbReference>
<dbReference type="GO" id="GO:0045454">
    <property type="term" value="P:cell redox homeostasis"/>
    <property type="evidence" value="ECO:0007669"/>
    <property type="project" value="TreeGrafter"/>
</dbReference>
<sequence>MGETVKIAVNPPIHVGGSLFTPAQLAKIGVLAGEEAKIEMTPFKQLYIEVPLERSGRITEELRQAGLEVNPSGFVVKSLIACNFCKGAEEAGLETARKVNEAIAGIETPAPLKIGFAGCALGTSEPLLKDIGIVKMKDVFDIYVGGEPKGLKASVAKRLLFGVTNDRLVSAIIAIIDYYKANAKGKEKFSKFVDRVTLEELQQKLTKRFIQIYTLPTCSDCNHAKRYFKEQQISYTEYNCEEDASYAEEVRKLTGKQIVPTIVMDGKVFIGFADNFTEINELLQG</sequence>
<dbReference type="EMBL" id="SIRE01000041">
    <property type="protein sequence ID" value="TBL69073.1"/>
    <property type="molecule type" value="Genomic_DNA"/>
</dbReference>
<dbReference type="InterPro" id="IPR036249">
    <property type="entry name" value="Thioredoxin-like_sf"/>
</dbReference>
<keyword evidence="3" id="KW-0411">Iron-sulfur</keyword>
<evidence type="ECO:0000259" key="5">
    <source>
        <dbReference type="Pfam" id="PF01077"/>
    </source>
</evidence>
<evidence type="ECO:0000259" key="4">
    <source>
        <dbReference type="Pfam" id="PF00462"/>
    </source>
</evidence>
<gene>
    <name evidence="6" type="ORF">EYB31_36880</name>
</gene>
<keyword evidence="1" id="KW-0479">Metal-binding</keyword>
<dbReference type="GO" id="GO:0051536">
    <property type="term" value="F:iron-sulfur cluster binding"/>
    <property type="evidence" value="ECO:0007669"/>
    <property type="project" value="UniProtKB-KW"/>
</dbReference>
<dbReference type="Gene3D" id="3.30.413.10">
    <property type="entry name" value="Sulfite Reductase Hemoprotein, domain 1"/>
    <property type="match status" value="1"/>
</dbReference>
<dbReference type="InterPro" id="IPR045854">
    <property type="entry name" value="NO2/SO3_Rdtase_4Fe4S_sf"/>
</dbReference>
<name>A0A4Q9DDA8_9BACL</name>
<comment type="caution">
    <text evidence="6">The sequence shown here is derived from an EMBL/GenBank/DDBJ whole genome shotgun (WGS) entry which is preliminary data.</text>
</comment>
<dbReference type="SUPFAM" id="SSF56014">
    <property type="entry name" value="Nitrite and sulphite reductase 4Fe-4S domain-like"/>
    <property type="match status" value="1"/>
</dbReference>
<feature type="domain" description="Nitrite/sulphite reductase 4Fe-4S" evidence="5">
    <location>
        <begin position="97"/>
        <end position="209"/>
    </location>
</feature>